<dbReference type="Gene3D" id="3.30.1490.20">
    <property type="entry name" value="ATP-grasp fold, A domain"/>
    <property type="match status" value="1"/>
</dbReference>
<dbReference type="Proteomes" id="UP000186002">
    <property type="component" value="Unassembled WGS sequence"/>
</dbReference>
<dbReference type="PANTHER" id="PTHR43334:SF1">
    <property type="entry name" value="3-HYDROXYPROPIONATE--COA LIGASE [ADP-FORMING]"/>
    <property type="match status" value="1"/>
</dbReference>
<dbReference type="GO" id="GO:0016747">
    <property type="term" value="F:acyltransferase activity, transferring groups other than amino-acyl groups"/>
    <property type="evidence" value="ECO:0007669"/>
    <property type="project" value="InterPro"/>
</dbReference>
<dbReference type="STRING" id="735517.SAMN05444272_0542"/>
<dbReference type="RefSeq" id="WP_073008471.1">
    <property type="nucleotide sequence ID" value="NZ_FRBW01000001.1"/>
</dbReference>
<dbReference type="InterPro" id="IPR000182">
    <property type="entry name" value="GNAT_dom"/>
</dbReference>
<dbReference type="InterPro" id="IPR016181">
    <property type="entry name" value="Acyl_CoA_acyltransferase"/>
</dbReference>
<dbReference type="Gene3D" id="3.40.50.720">
    <property type="entry name" value="NAD(P)-binding Rossmann-like Domain"/>
    <property type="match status" value="1"/>
</dbReference>
<reference evidence="6 7" key="1">
    <citation type="submission" date="2016-11" db="EMBL/GenBank/DDBJ databases">
        <authorList>
            <person name="Jaros S."/>
            <person name="Januszkiewicz K."/>
            <person name="Wedrychowicz H."/>
        </authorList>
    </citation>
    <scope>NUCLEOTIDE SEQUENCE [LARGE SCALE GENOMIC DNA]</scope>
    <source>
        <strain evidence="6 7">DSM 22153</strain>
    </source>
</reference>
<keyword evidence="6" id="KW-0808">Transferase</keyword>
<dbReference type="InterPro" id="IPR036291">
    <property type="entry name" value="NAD(P)-bd_dom_sf"/>
</dbReference>
<dbReference type="SUPFAM" id="SSF52210">
    <property type="entry name" value="Succinyl-CoA synthetase domains"/>
    <property type="match status" value="2"/>
</dbReference>
<sequence>MTIRNLDGFFAPTSIAVIGPSRHPEALLSALAERLASLKQKLPLTLSGLNDLGDLSGLEGTHTASVDDIPQGAADLAIWLGAAEDTPDAIARLAGKGTRAILILSSGFESWPQDLLDQCLTASREKCVRLIGPGSLGFAIPHLGLLPLLSADLPAAGDIAFFARSGAVMNATLSWAAAHQTGFSGIVSLGARMDVDVGDLIDYFARDYRTRAIVIHLEAISSPRKFLSAARAAARSKPVVVIRSGHRAPPSGLAYQTHAGRLATTDLVYDAAFRRSGMLRVADLDAMFEAVETLSRVRAQDLKAIALLSNSRSLASLATERLRESGVANARLSNETIDQLAPMLHQQIPQRYHDDPAYTGPLILQESLPPETLQKAIGILLRDPATDGVLTVNAPTAFTPLHALAEAIATAAKDDKRRTGRRKAIVACLAGADLEAQAKLDAAKVPCFASPAQAARAVSYLAQDAEARDFLMALPPSLPEDFTPDTAAARAIIESAMAEGRSSLSPKEAAAILTAYQVPILETHMCTTAAEAGLAARALLGASGRCVVKLISPDLPFKSRIDGLRFGLETPEAVKAAAQELLDQTAKTYPHARITGVAVQPMLEDRHGIELYAGLAETPVFGPALVFGQGGTAVEELIDIAVELPPLNLHLADALIGRTRIARLIDGTSSRPALDRAALALTLVKLSQIASDLPEIRELDINPLVLQKEGMIALDARMTLGVPIHHPGRSGTSRLAISPYPKEWEGTLTVKDGQSVLVRPVRPEDEGLFRAFFQSVTPEDLRLRFFAPVKDFNHRFLAQLTQLDYARSMAFAAIDPETGKLLGVVRLHSDPDHKSGEYAVIVRSDLKGIGLGWALMKHIIRYAKADGIETIHGEVLKENTSMLSVCQALGFHVATSPDDPGIAHVTLPVSTDLPAN</sequence>
<dbReference type="InterPro" id="IPR003781">
    <property type="entry name" value="CoA-bd"/>
</dbReference>
<dbReference type="PROSITE" id="PS51186">
    <property type="entry name" value="GNAT"/>
    <property type="match status" value="1"/>
</dbReference>
<dbReference type="Pfam" id="PF00583">
    <property type="entry name" value="Acetyltransf_1"/>
    <property type="match status" value="1"/>
</dbReference>
<evidence type="ECO:0000256" key="3">
    <source>
        <dbReference type="ARBA" id="ARBA00022741"/>
    </source>
</evidence>
<keyword evidence="2" id="KW-0436">Ligase</keyword>
<dbReference type="SUPFAM" id="SSF55729">
    <property type="entry name" value="Acyl-CoA N-acyltransferases (Nat)"/>
    <property type="match status" value="1"/>
</dbReference>
<dbReference type="Gene3D" id="3.40.50.261">
    <property type="entry name" value="Succinyl-CoA synthetase domains"/>
    <property type="match status" value="2"/>
</dbReference>
<dbReference type="InterPro" id="IPR032875">
    <property type="entry name" value="Succ_CoA_lig_flav_dom"/>
</dbReference>
<dbReference type="SUPFAM" id="SSF51735">
    <property type="entry name" value="NAD(P)-binding Rossmann-fold domains"/>
    <property type="match status" value="1"/>
</dbReference>
<evidence type="ECO:0000259" key="5">
    <source>
        <dbReference type="PROSITE" id="PS51186"/>
    </source>
</evidence>
<evidence type="ECO:0000313" key="6">
    <source>
        <dbReference type="EMBL" id="SHL41981.1"/>
    </source>
</evidence>
<evidence type="ECO:0000256" key="1">
    <source>
        <dbReference type="ARBA" id="ARBA00022532"/>
    </source>
</evidence>
<evidence type="ECO:0000313" key="7">
    <source>
        <dbReference type="Proteomes" id="UP000186002"/>
    </source>
</evidence>
<proteinExistence type="predicted"/>
<dbReference type="SMART" id="SM00881">
    <property type="entry name" value="CoA_binding"/>
    <property type="match status" value="1"/>
</dbReference>
<dbReference type="InterPro" id="IPR013815">
    <property type="entry name" value="ATP_grasp_subdomain_1"/>
</dbReference>
<dbReference type="PANTHER" id="PTHR43334">
    <property type="entry name" value="ACETATE--COA LIGASE [ADP-FORMING]"/>
    <property type="match status" value="1"/>
</dbReference>
<evidence type="ECO:0000256" key="4">
    <source>
        <dbReference type="ARBA" id="ARBA00022840"/>
    </source>
</evidence>
<dbReference type="AlphaFoldDB" id="A0A1M7AGQ9"/>
<dbReference type="GO" id="GO:0005524">
    <property type="term" value="F:ATP binding"/>
    <property type="evidence" value="ECO:0007669"/>
    <property type="project" value="UniProtKB-KW"/>
</dbReference>
<keyword evidence="3" id="KW-0547">Nucleotide-binding</keyword>
<dbReference type="Pfam" id="PF13549">
    <property type="entry name" value="ATP-grasp_5"/>
    <property type="match status" value="1"/>
</dbReference>
<dbReference type="Pfam" id="PF13607">
    <property type="entry name" value="Succ_CoA_lig"/>
    <property type="match status" value="1"/>
</dbReference>
<name>A0A1M7AGQ9_9HYPH</name>
<keyword evidence="7" id="KW-1185">Reference proteome</keyword>
<feature type="domain" description="N-acetyltransferase" evidence="5">
    <location>
        <begin position="756"/>
        <end position="914"/>
    </location>
</feature>
<protein>
    <submittedName>
        <fullName evidence="6">Acetyltransferase</fullName>
    </submittedName>
</protein>
<dbReference type="EMBL" id="FRBW01000001">
    <property type="protein sequence ID" value="SHL41981.1"/>
    <property type="molecule type" value="Genomic_DNA"/>
</dbReference>
<keyword evidence="4" id="KW-0067">ATP-binding</keyword>
<dbReference type="GO" id="GO:0006099">
    <property type="term" value="P:tricarboxylic acid cycle"/>
    <property type="evidence" value="ECO:0007669"/>
    <property type="project" value="UniProtKB-KW"/>
</dbReference>
<dbReference type="Gene3D" id="3.30.470.20">
    <property type="entry name" value="ATP-grasp fold, B domain"/>
    <property type="match status" value="1"/>
</dbReference>
<accession>A0A1M7AGQ9</accession>
<dbReference type="GO" id="GO:0016874">
    <property type="term" value="F:ligase activity"/>
    <property type="evidence" value="ECO:0007669"/>
    <property type="project" value="UniProtKB-KW"/>
</dbReference>
<dbReference type="OrthoDB" id="9807426at2"/>
<dbReference type="InterPro" id="IPR016102">
    <property type="entry name" value="Succinyl-CoA_synth-like"/>
</dbReference>
<dbReference type="SUPFAM" id="SSF56059">
    <property type="entry name" value="Glutathione synthetase ATP-binding domain-like"/>
    <property type="match status" value="1"/>
</dbReference>
<dbReference type="InterPro" id="IPR051538">
    <property type="entry name" value="Acyl-CoA_Synth/Transferase"/>
</dbReference>
<dbReference type="Gene3D" id="3.40.630.30">
    <property type="match status" value="1"/>
</dbReference>
<evidence type="ECO:0000256" key="2">
    <source>
        <dbReference type="ARBA" id="ARBA00022598"/>
    </source>
</evidence>
<organism evidence="6 7">
    <name type="scientific">Roseibium suaedae</name>
    <dbReference type="NCBI Taxonomy" id="735517"/>
    <lineage>
        <taxon>Bacteria</taxon>
        <taxon>Pseudomonadati</taxon>
        <taxon>Pseudomonadota</taxon>
        <taxon>Alphaproteobacteria</taxon>
        <taxon>Hyphomicrobiales</taxon>
        <taxon>Stappiaceae</taxon>
        <taxon>Roseibium</taxon>
    </lineage>
</organism>
<dbReference type="CDD" id="cd04301">
    <property type="entry name" value="NAT_SF"/>
    <property type="match status" value="1"/>
</dbReference>
<keyword evidence="1" id="KW-0816">Tricarboxylic acid cycle</keyword>
<gene>
    <name evidence="6" type="ORF">SAMN05444272_0542</name>
</gene>